<evidence type="ECO:0000313" key="2">
    <source>
        <dbReference type="Proteomes" id="UP000295134"/>
    </source>
</evidence>
<protein>
    <submittedName>
        <fullName evidence="1">Uncharacterized protein</fullName>
    </submittedName>
</protein>
<reference evidence="1 2" key="1">
    <citation type="submission" date="2019-03" db="EMBL/GenBank/DDBJ databases">
        <title>Long-read sequencing reveals hyperdense prophage content in a complex bacterial symbiont genome.</title>
        <authorList>
            <person name="Frost C.L."/>
            <person name="Siozios S."/>
            <person name="Nadal-Jimenez P."/>
            <person name="Brockhurst M.A."/>
            <person name="King K.C."/>
            <person name="Darby A.C."/>
            <person name="Hurst G.D.D."/>
        </authorList>
    </citation>
    <scope>NUCLEOTIDE SEQUENCE [LARGE SCALE GENOMIC DNA]</scope>
    <source>
        <strain evidence="1 2">FIN</strain>
    </source>
</reference>
<dbReference type="KEGG" id="ans:ArsFIN_13800"/>
<gene>
    <name evidence="1" type="ORF">ArsFIN_13800</name>
</gene>
<sequence>MNSNSKDSRFTFDGTGLRLYDEKGQVRIEIALE</sequence>
<dbReference type="Proteomes" id="UP000295134">
    <property type="component" value="Chromosome"/>
</dbReference>
<organism evidence="1 2">
    <name type="scientific">Arsenophonus nasoniae</name>
    <name type="common">son-killer infecting Nasonia vitripennis</name>
    <dbReference type="NCBI Taxonomy" id="638"/>
    <lineage>
        <taxon>Bacteria</taxon>
        <taxon>Pseudomonadati</taxon>
        <taxon>Pseudomonadota</taxon>
        <taxon>Gammaproteobacteria</taxon>
        <taxon>Enterobacterales</taxon>
        <taxon>Morganellaceae</taxon>
        <taxon>Arsenophonus</taxon>
    </lineage>
</organism>
<evidence type="ECO:0000313" key="1">
    <source>
        <dbReference type="EMBL" id="QBY42820.1"/>
    </source>
</evidence>
<proteinExistence type="predicted"/>
<dbReference type="EMBL" id="CP038613">
    <property type="protein sequence ID" value="QBY42820.1"/>
    <property type="molecule type" value="Genomic_DNA"/>
</dbReference>
<dbReference type="AlphaFoldDB" id="A0A4P7KW04"/>
<accession>A0A4P7KW04</accession>
<name>A0A4P7KW04_9GAMM</name>